<keyword evidence="2" id="KW-1185">Reference proteome</keyword>
<protein>
    <submittedName>
        <fullName evidence="1">Uncharacterized protein</fullName>
    </submittedName>
</protein>
<evidence type="ECO:0000313" key="2">
    <source>
        <dbReference type="Proteomes" id="UP000501690"/>
    </source>
</evidence>
<reference evidence="1 2" key="1">
    <citation type="submission" date="2019-04" db="EMBL/GenBank/DDBJ databases">
        <title>An improved genome assembly and genetic linkage map for asparagus bean, Vigna unguiculata ssp. sesquipedialis.</title>
        <authorList>
            <person name="Xia Q."/>
            <person name="Zhang R."/>
            <person name="Dong Y."/>
        </authorList>
    </citation>
    <scope>NUCLEOTIDE SEQUENCE [LARGE SCALE GENOMIC DNA]</scope>
    <source>
        <tissue evidence="1">Leaf</tissue>
    </source>
</reference>
<dbReference type="Proteomes" id="UP000501690">
    <property type="component" value="Linkage Group LG5"/>
</dbReference>
<gene>
    <name evidence="1" type="ORF">DEO72_LG5g1952</name>
</gene>
<sequence length="267" mass="29614">MAHNYIATMGAQNPFPALIPYTLFHSQKTRTLSPSITGAKSSARAQSEHPLFHSNVFSGSLHWLELQCSLLPLEPMCLRLAPLQIELVVPLYCFLGATLAYLCELWRNPIFSPKQAGLAWARVPGTIPCFSPHCHSGGELMFRARRPLAQAKRSCLSENTREPHCSTARALALAEGACLSERLLSLERGLPTRARTGRGHDQVLFSPLFLVDDGLWAGFDEFSMIFHMEHDWMDVIPRRFRGGASWSGRNSMTLLVGAHGGASLFRT</sequence>
<accession>A0A4D6M105</accession>
<proteinExistence type="predicted"/>
<organism evidence="1 2">
    <name type="scientific">Vigna unguiculata</name>
    <name type="common">Cowpea</name>
    <dbReference type="NCBI Taxonomy" id="3917"/>
    <lineage>
        <taxon>Eukaryota</taxon>
        <taxon>Viridiplantae</taxon>
        <taxon>Streptophyta</taxon>
        <taxon>Embryophyta</taxon>
        <taxon>Tracheophyta</taxon>
        <taxon>Spermatophyta</taxon>
        <taxon>Magnoliopsida</taxon>
        <taxon>eudicotyledons</taxon>
        <taxon>Gunneridae</taxon>
        <taxon>Pentapetalae</taxon>
        <taxon>rosids</taxon>
        <taxon>fabids</taxon>
        <taxon>Fabales</taxon>
        <taxon>Fabaceae</taxon>
        <taxon>Papilionoideae</taxon>
        <taxon>50 kb inversion clade</taxon>
        <taxon>NPAAA clade</taxon>
        <taxon>indigoferoid/millettioid clade</taxon>
        <taxon>Phaseoleae</taxon>
        <taxon>Vigna</taxon>
    </lineage>
</organism>
<evidence type="ECO:0000313" key="1">
    <source>
        <dbReference type="EMBL" id="QCD93876.1"/>
    </source>
</evidence>
<dbReference type="AlphaFoldDB" id="A0A4D6M105"/>
<dbReference type="EMBL" id="CP039349">
    <property type="protein sequence ID" value="QCD93876.1"/>
    <property type="molecule type" value="Genomic_DNA"/>
</dbReference>
<name>A0A4D6M105_VIGUN</name>